<dbReference type="AlphaFoldDB" id="A0A8X6TE92"/>
<feature type="region of interest" description="Disordered" evidence="1">
    <location>
        <begin position="1"/>
        <end position="23"/>
    </location>
</feature>
<reference evidence="2" key="1">
    <citation type="submission" date="2020-08" db="EMBL/GenBank/DDBJ databases">
        <title>Multicomponent nature underlies the extraordinary mechanical properties of spider dragline silk.</title>
        <authorList>
            <person name="Kono N."/>
            <person name="Nakamura H."/>
            <person name="Mori M."/>
            <person name="Yoshida Y."/>
            <person name="Ohtoshi R."/>
            <person name="Malay A.D."/>
            <person name="Moran D.A.P."/>
            <person name="Tomita M."/>
            <person name="Numata K."/>
            <person name="Arakawa K."/>
        </authorList>
    </citation>
    <scope>NUCLEOTIDE SEQUENCE</scope>
</reference>
<dbReference type="EMBL" id="BMAW01056371">
    <property type="protein sequence ID" value="GFT05517.1"/>
    <property type="molecule type" value="Genomic_DNA"/>
</dbReference>
<accession>A0A8X6TE92</accession>
<gene>
    <name evidence="2" type="ORF">NPIL_576891</name>
</gene>
<organism evidence="2 3">
    <name type="scientific">Nephila pilipes</name>
    <name type="common">Giant wood spider</name>
    <name type="synonym">Nephila maculata</name>
    <dbReference type="NCBI Taxonomy" id="299642"/>
    <lineage>
        <taxon>Eukaryota</taxon>
        <taxon>Metazoa</taxon>
        <taxon>Ecdysozoa</taxon>
        <taxon>Arthropoda</taxon>
        <taxon>Chelicerata</taxon>
        <taxon>Arachnida</taxon>
        <taxon>Araneae</taxon>
        <taxon>Araneomorphae</taxon>
        <taxon>Entelegynae</taxon>
        <taxon>Araneoidea</taxon>
        <taxon>Nephilidae</taxon>
        <taxon>Nephila</taxon>
    </lineage>
</organism>
<evidence type="ECO:0000313" key="3">
    <source>
        <dbReference type="Proteomes" id="UP000887013"/>
    </source>
</evidence>
<dbReference type="Proteomes" id="UP000887013">
    <property type="component" value="Unassembled WGS sequence"/>
</dbReference>
<feature type="compositionally biased region" description="Basic and acidic residues" evidence="1">
    <location>
        <begin position="10"/>
        <end position="23"/>
    </location>
</feature>
<comment type="caution">
    <text evidence="2">The sequence shown here is derived from an EMBL/GenBank/DDBJ whole genome shotgun (WGS) entry which is preliminary data.</text>
</comment>
<dbReference type="OrthoDB" id="10544736at2759"/>
<evidence type="ECO:0000313" key="2">
    <source>
        <dbReference type="EMBL" id="GFT05517.1"/>
    </source>
</evidence>
<sequence length="110" mass="12208">MVLGNGDPGKCPEDDPDCDKKPEMVQDGGSTAYVYSGGSTSWEDWWTYDGISALTKNAKDYELKFDMHSERFKKFSILIFSLKPLAISSGLHQTLKDIIEPIAGFGSAFY</sequence>
<name>A0A8X6TE92_NEPPI</name>
<evidence type="ECO:0000256" key="1">
    <source>
        <dbReference type="SAM" id="MobiDB-lite"/>
    </source>
</evidence>
<keyword evidence="3" id="KW-1185">Reference proteome</keyword>
<protein>
    <submittedName>
        <fullName evidence="2">Uncharacterized protein</fullName>
    </submittedName>
</protein>
<proteinExistence type="predicted"/>